<gene>
    <name evidence="3" type="ORF">PUT78_09605</name>
</gene>
<dbReference type="Proteomes" id="UP001431784">
    <property type="component" value="Unassembled WGS sequence"/>
</dbReference>
<name>A0ABT5T8S3_9RHOB</name>
<evidence type="ECO:0000313" key="4">
    <source>
        <dbReference type="Proteomes" id="UP001431784"/>
    </source>
</evidence>
<proteinExistence type="predicted"/>
<sequence>MSAPDTNVKKQAWRHRGPLVGMAVVVILATGFLGWLLIRTMVVEPEPPQQEAPVGQIEDGTGIPADGTVTGPVNQPTENPEIIDEPTPPAPGDQN</sequence>
<keyword evidence="2" id="KW-1133">Transmembrane helix</keyword>
<feature type="transmembrane region" description="Helical" evidence="2">
    <location>
        <begin position="19"/>
        <end position="38"/>
    </location>
</feature>
<evidence type="ECO:0008006" key="5">
    <source>
        <dbReference type="Google" id="ProtNLM"/>
    </source>
</evidence>
<reference evidence="3" key="1">
    <citation type="submission" date="2023-02" db="EMBL/GenBank/DDBJ databases">
        <title>Description of Roseinatronobacter alkalisoli sp. nov., an alkaliphilic bacerium isolated from soda soil.</title>
        <authorList>
            <person name="Wei W."/>
        </authorList>
    </citation>
    <scope>NUCLEOTIDE SEQUENCE</scope>
    <source>
        <strain evidence="3">HJB301</strain>
    </source>
</reference>
<dbReference type="RefSeq" id="WP_274352044.1">
    <property type="nucleotide sequence ID" value="NZ_JAQZSM010000007.1"/>
</dbReference>
<evidence type="ECO:0000313" key="3">
    <source>
        <dbReference type="EMBL" id="MDD7971359.1"/>
    </source>
</evidence>
<evidence type="ECO:0000256" key="1">
    <source>
        <dbReference type="SAM" id="MobiDB-lite"/>
    </source>
</evidence>
<protein>
    <recommendedName>
        <fullName evidence="5">SPOR domain-containing protein</fullName>
    </recommendedName>
</protein>
<keyword evidence="4" id="KW-1185">Reference proteome</keyword>
<keyword evidence="2" id="KW-0472">Membrane</keyword>
<evidence type="ECO:0000256" key="2">
    <source>
        <dbReference type="SAM" id="Phobius"/>
    </source>
</evidence>
<dbReference type="EMBL" id="JAQZSM010000007">
    <property type="protein sequence ID" value="MDD7971359.1"/>
    <property type="molecule type" value="Genomic_DNA"/>
</dbReference>
<accession>A0ABT5T8S3</accession>
<comment type="caution">
    <text evidence="3">The sequence shown here is derived from an EMBL/GenBank/DDBJ whole genome shotgun (WGS) entry which is preliminary data.</text>
</comment>
<keyword evidence="2" id="KW-0812">Transmembrane</keyword>
<organism evidence="3 4">
    <name type="scientific">Roseinatronobacter alkalisoli</name>
    <dbReference type="NCBI Taxonomy" id="3028235"/>
    <lineage>
        <taxon>Bacteria</taxon>
        <taxon>Pseudomonadati</taxon>
        <taxon>Pseudomonadota</taxon>
        <taxon>Alphaproteobacteria</taxon>
        <taxon>Rhodobacterales</taxon>
        <taxon>Paracoccaceae</taxon>
        <taxon>Roseinatronobacter</taxon>
    </lineage>
</organism>
<feature type="region of interest" description="Disordered" evidence="1">
    <location>
        <begin position="47"/>
        <end position="95"/>
    </location>
</feature>
<feature type="compositionally biased region" description="Pro residues" evidence="1">
    <location>
        <begin position="86"/>
        <end position="95"/>
    </location>
</feature>